<protein>
    <submittedName>
        <fullName evidence="1">Uncharacterized protein</fullName>
    </submittedName>
</protein>
<name>A0A556C5C7_BREAU</name>
<comment type="caution">
    <text evidence="1">The sequence shown here is derived from an EMBL/GenBank/DDBJ whole genome shotgun (WGS) entry which is preliminary data.</text>
</comment>
<dbReference type="EMBL" id="VLTK01000015">
    <property type="protein sequence ID" value="TSI12665.1"/>
    <property type="molecule type" value="Genomic_DNA"/>
</dbReference>
<accession>A0A556C5C7</accession>
<dbReference type="AlphaFoldDB" id="A0A556C5C7"/>
<reference evidence="1 2" key="1">
    <citation type="submission" date="2019-07" db="EMBL/GenBank/DDBJ databases">
        <title>Draft genome sequence of Brevibacterium aurantiacum XU54 isolated from Xinjiang China.</title>
        <authorList>
            <person name="Xu X."/>
        </authorList>
    </citation>
    <scope>NUCLEOTIDE SEQUENCE [LARGE SCALE GENOMIC DNA]</scope>
    <source>
        <strain evidence="1 2">XU54</strain>
    </source>
</reference>
<sequence>MNQDISPTGDDLRDTGQTIVTANDAVEANAGKIIRDTIGWLIESGQHFSADDIRAELEGNDLVARAMFKRPNLLPAIIGAASRKGLIEPIGIVKPTRPSRHSNRNLIWRATAQGRAAA</sequence>
<evidence type="ECO:0000313" key="1">
    <source>
        <dbReference type="EMBL" id="TSI12665.1"/>
    </source>
</evidence>
<keyword evidence="2" id="KW-1185">Reference proteome</keyword>
<evidence type="ECO:0000313" key="2">
    <source>
        <dbReference type="Proteomes" id="UP000316406"/>
    </source>
</evidence>
<gene>
    <name evidence="1" type="ORF">FO013_19520</name>
</gene>
<dbReference type="Proteomes" id="UP000316406">
    <property type="component" value="Unassembled WGS sequence"/>
</dbReference>
<organism evidence="1 2">
    <name type="scientific">Brevibacterium aurantiacum</name>
    <dbReference type="NCBI Taxonomy" id="273384"/>
    <lineage>
        <taxon>Bacteria</taxon>
        <taxon>Bacillati</taxon>
        <taxon>Actinomycetota</taxon>
        <taxon>Actinomycetes</taxon>
        <taxon>Micrococcales</taxon>
        <taxon>Brevibacteriaceae</taxon>
        <taxon>Brevibacterium</taxon>
    </lineage>
</organism>
<proteinExistence type="predicted"/>
<dbReference type="OrthoDB" id="4808032at2"/>
<dbReference type="RefSeq" id="WP_143924229.1">
    <property type="nucleotide sequence ID" value="NZ_VLTK01000015.1"/>
</dbReference>